<sequence length="92" mass="10395">MVAKKHVVGIFSRDAQDAFGWLINFLLTIPGVKDVRTVHISNTNYIDVMDEAYKCTFAILHHSKNRGRINVTNGTDTLYDRELADLSRCLGI</sequence>
<organism evidence="1">
    <name type="scientific">Xenopus laevis</name>
    <name type="common">African clawed frog</name>
    <dbReference type="NCBI Taxonomy" id="8355"/>
    <lineage>
        <taxon>Eukaryota</taxon>
        <taxon>Metazoa</taxon>
        <taxon>Chordata</taxon>
        <taxon>Craniata</taxon>
        <taxon>Vertebrata</taxon>
        <taxon>Euteleostomi</taxon>
        <taxon>Amphibia</taxon>
        <taxon>Batrachia</taxon>
        <taxon>Anura</taxon>
        <taxon>Pipoidea</taxon>
        <taxon>Pipidae</taxon>
        <taxon>Xenopodinae</taxon>
        <taxon>Xenopus</taxon>
        <taxon>Xenopus</taxon>
    </lineage>
</organism>
<dbReference type="EMBL" id="KV481596">
    <property type="protein sequence ID" value="OCT55597.1"/>
    <property type="molecule type" value="Genomic_DNA"/>
</dbReference>
<protein>
    <submittedName>
        <fullName evidence="1">Uncharacterized protein</fullName>
    </submittedName>
</protein>
<evidence type="ECO:0000313" key="1">
    <source>
        <dbReference type="EMBL" id="OCT55597.1"/>
    </source>
</evidence>
<gene>
    <name evidence="1" type="ORF">XELAEV_18000442mg</name>
</gene>
<proteinExistence type="predicted"/>
<dbReference type="AlphaFoldDB" id="A0A974BPC3"/>
<name>A0A974BPC3_XENLA</name>
<reference evidence="1" key="1">
    <citation type="submission" date="2016-05" db="EMBL/GenBank/DDBJ databases">
        <title>WGS assembly of Xenopus laevis.</title>
        <authorList>
            <person name="Session A."/>
            <person name="Uno Y."/>
            <person name="Kwon T."/>
            <person name="Chapman J."/>
            <person name="Toyoda A."/>
            <person name="Takahashi S."/>
            <person name="Fukui A."/>
            <person name="Hikosaka A."/>
            <person name="Putnam N."/>
            <person name="Stites J."/>
            <person name="Van Heeringen S."/>
            <person name="Quigley I."/>
            <person name="Heinz S."/>
            <person name="Hellsten U."/>
            <person name="Lyons J."/>
            <person name="Suzuki A."/>
            <person name="Kondo M."/>
            <person name="Ogino H."/>
            <person name="Ochi H."/>
            <person name="Bogdanovic O."/>
            <person name="Lister R."/>
            <person name="Georgiou G."/>
            <person name="Paranjpe S."/>
            <person name="Van Kruijsbergen I."/>
            <person name="Mozaffari S."/>
            <person name="Shu S."/>
            <person name="Schmutz J."/>
            <person name="Jenkins J."/>
            <person name="Grimwood J."/>
            <person name="Carlson J."/>
            <person name="Mitros T."/>
            <person name="Simakov O."/>
            <person name="Heald R."/>
            <person name="Miller K."/>
            <person name="Haudenschild C."/>
            <person name="Kuroki Y."/>
            <person name="Tanaka T."/>
            <person name="Michiue T."/>
            <person name="Watanabe M."/>
            <person name="Kinoshita T."/>
            <person name="Ohta Y."/>
            <person name="Mawaribuchi S."/>
            <person name="Suzuki Y."/>
            <person name="Haramoto Y."/>
            <person name="Yamamoto T."/>
            <person name="Takagi C."/>
            <person name="Kitzman J."/>
            <person name="Shendure J."/>
            <person name="Nakayama T."/>
            <person name="Izutsu Y."/>
            <person name="Robert J."/>
            <person name="Dichmann D."/>
            <person name="Flajnik M."/>
            <person name="Houston D."/>
            <person name="Marcotte E."/>
            <person name="Wallingford J."/>
            <person name="Ito Y."/>
            <person name="Asashima M."/>
            <person name="Ueno N."/>
            <person name="Matsuda Y."/>
            <person name="Jan Veenstra G."/>
            <person name="Fujiyama A."/>
            <person name="Harland R."/>
            <person name="Taira M."/>
            <person name="Rokhsar D.S."/>
        </authorList>
    </citation>
    <scope>NUCLEOTIDE SEQUENCE</scope>
    <source>
        <strain evidence="1">J</strain>
        <tissue evidence="1">Blood</tissue>
    </source>
</reference>
<dbReference type="Proteomes" id="UP000694892">
    <property type="component" value="Unassembled WGS sequence"/>
</dbReference>
<accession>A0A974BPC3</accession>